<evidence type="ECO:0000313" key="9">
    <source>
        <dbReference type="EMBL" id="OHA13897.1"/>
    </source>
</evidence>
<dbReference type="FunFam" id="1.10.455.10:FF:000001">
    <property type="entry name" value="30S ribosomal protein S7"/>
    <property type="match status" value="1"/>
</dbReference>
<evidence type="ECO:0000256" key="4">
    <source>
        <dbReference type="ARBA" id="ARBA00022980"/>
    </source>
</evidence>
<sequence>MRRKRKVKRIIAPDLKYGNQLVAKFINYVMRKGKKSAAQRVVYKTFDTMQQKYQVEPLATFDLAIKNASPALEVKAKRIGGATYQVPREVRGERKMQLAFTWILNAARAKKGRPMHEKLAEELMAASKNEGIAVKKKMDTLRMAEANKAFAHFAW</sequence>
<dbReference type="Proteomes" id="UP000177171">
    <property type="component" value="Unassembled WGS sequence"/>
</dbReference>
<dbReference type="NCBIfam" id="TIGR01029">
    <property type="entry name" value="rpsG_bact"/>
    <property type="match status" value="1"/>
</dbReference>
<accession>A0A1G2LQL5</accession>
<dbReference type="AlphaFoldDB" id="A0A1G2LQL5"/>
<dbReference type="CDD" id="cd14869">
    <property type="entry name" value="uS7_Bacteria"/>
    <property type="match status" value="1"/>
</dbReference>
<dbReference type="GO" id="GO:0003735">
    <property type="term" value="F:structural constituent of ribosome"/>
    <property type="evidence" value="ECO:0007669"/>
    <property type="project" value="InterPro"/>
</dbReference>
<dbReference type="PIRSF" id="PIRSF002122">
    <property type="entry name" value="RPS7p_RPS7a_RPS5e_RPS7o"/>
    <property type="match status" value="1"/>
</dbReference>
<evidence type="ECO:0000256" key="5">
    <source>
        <dbReference type="ARBA" id="ARBA00023274"/>
    </source>
</evidence>
<comment type="function">
    <text evidence="6">One of the primary rRNA binding proteins, it binds directly to 16S rRNA where it nucleates assembly of the head domain of the 30S subunit. Is located at the subunit interface close to the decoding center, probably blocks exit of the E-site tRNA.</text>
</comment>
<evidence type="ECO:0000256" key="1">
    <source>
        <dbReference type="ARBA" id="ARBA00007151"/>
    </source>
</evidence>
<dbReference type="Gene3D" id="1.10.455.10">
    <property type="entry name" value="Ribosomal protein S7 domain"/>
    <property type="match status" value="1"/>
</dbReference>
<keyword evidence="4 6" id="KW-0689">Ribosomal protein</keyword>
<keyword evidence="2 6" id="KW-0699">rRNA-binding</keyword>
<dbReference type="InterPro" id="IPR005717">
    <property type="entry name" value="Ribosomal_uS7_bac/org-type"/>
</dbReference>
<dbReference type="PANTHER" id="PTHR11205">
    <property type="entry name" value="RIBOSOMAL PROTEIN S7"/>
    <property type="match status" value="1"/>
</dbReference>
<organism evidence="9 10">
    <name type="scientific">Candidatus Sungbacteria bacterium RIFCSPLOWO2_12_FULL_41_11</name>
    <dbReference type="NCBI Taxonomy" id="1802286"/>
    <lineage>
        <taxon>Bacteria</taxon>
        <taxon>Candidatus Sungiibacteriota</taxon>
    </lineage>
</organism>
<feature type="domain" description="Small ribosomal subunit protein uS7" evidence="8">
    <location>
        <begin position="1"/>
        <end position="148"/>
    </location>
</feature>
<keyword evidence="6" id="KW-0820">tRNA-binding</keyword>
<reference evidence="9 10" key="1">
    <citation type="journal article" date="2016" name="Nat. Commun.">
        <title>Thousands of microbial genomes shed light on interconnected biogeochemical processes in an aquifer system.</title>
        <authorList>
            <person name="Anantharaman K."/>
            <person name="Brown C.T."/>
            <person name="Hug L.A."/>
            <person name="Sharon I."/>
            <person name="Castelle C.J."/>
            <person name="Probst A.J."/>
            <person name="Thomas B.C."/>
            <person name="Singh A."/>
            <person name="Wilkins M.J."/>
            <person name="Karaoz U."/>
            <person name="Brodie E.L."/>
            <person name="Williams K.H."/>
            <person name="Hubbard S.S."/>
            <person name="Banfield J.F."/>
        </authorList>
    </citation>
    <scope>NUCLEOTIDE SEQUENCE [LARGE SCALE GENOMIC DNA]</scope>
</reference>
<evidence type="ECO:0000313" key="10">
    <source>
        <dbReference type="Proteomes" id="UP000177171"/>
    </source>
</evidence>
<keyword evidence="3 6" id="KW-0694">RNA-binding</keyword>
<dbReference type="EMBL" id="MHQY01000015">
    <property type="protein sequence ID" value="OHA13897.1"/>
    <property type="molecule type" value="Genomic_DNA"/>
</dbReference>
<dbReference type="SUPFAM" id="SSF47973">
    <property type="entry name" value="Ribosomal protein S7"/>
    <property type="match status" value="1"/>
</dbReference>
<gene>
    <name evidence="6" type="primary">rpsG</name>
    <name evidence="9" type="ORF">A3G49_01495</name>
</gene>
<dbReference type="GO" id="GO:0019843">
    <property type="term" value="F:rRNA binding"/>
    <property type="evidence" value="ECO:0007669"/>
    <property type="project" value="UniProtKB-UniRule"/>
</dbReference>
<dbReference type="InterPro" id="IPR020606">
    <property type="entry name" value="Ribosomal_uS7_CS"/>
</dbReference>
<dbReference type="GO" id="GO:0006412">
    <property type="term" value="P:translation"/>
    <property type="evidence" value="ECO:0007669"/>
    <property type="project" value="UniProtKB-UniRule"/>
</dbReference>
<evidence type="ECO:0000256" key="6">
    <source>
        <dbReference type="HAMAP-Rule" id="MF_00480"/>
    </source>
</evidence>
<dbReference type="GO" id="GO:0015935">
    <property type="term" value="C:small ribosomal subunit"/>
    <property type="evidence" value="ECO:0007669"/>
    <property type="project" value="InterPro"/>
</dbReference>
<dbReference type="Pfam" id="PF00177">
    <property type="entry name" value="Ribosomal_S7"/>
    <property type="match status" value="1"/>
</dbReference>
<name>A0A1G2LQL5_9BACT</name>
<dbReference type="InterPro" id="IPR036823">
    <property type="entry name" value="Ribosomal_uS7_dom_sf"/>
</dbReference>
<dbReference type="HAMAP" id="MF_00480_B">
    <property type="entry name" value="Ribosomal_uS7_B"/>
    <property type="match status" value="1"/>
</dbReference>
<dbReference type="InterPro" id="IPR023798">
    <property type="entry name" value="Ribosomal_uS7_dom"/>
</dbReference>
<dbReference type="InterPro" id="IPR000235">
    <property type="entry name" value="Ribosomal_uS7"/>
</dbReference>
<keyword evidence="5 6" id="KW-0687">Ribonucleoprotein</keyword>
<comment type="caution">
    <text evidence="9">The sequence shown here is derived from an EMBL/GenBank/DDBJ whole genome shotgun (WGS) entry which is preliminary data.</text>
</comment>
<evidence type="ECO:0000256" key="7">
    <source>
        <dbReference type="RuleBase" id="RU003619"/>
    </source>
</evidence>
<proteinExistence type="inferred from homology"/>
<evidence type="ECO:0000256" key="2">
    <source>
        <dbReference type="ARBA" id="ARBA00022730"/>
    </source>
</evidence>
<protein>
    <recommendedName>
        <fullName evidence="6">Small ribosomal subunit protein uS7</fullName>
    </recommendedName>
</protein>
<evidence type="ECO:0000256" key="3">
    <source>
        <dbReference type="ARBA" id="ARBA00022884"/>
    </source>
</evidence>
<comment type="similarity">
    <text evidence="1 6 7">Belongs to the universal ribosomal protein uS7 family.</text>
</comment>
<dbReference type="PROSITE" id="PS00052">
    <property type="entry name" value="RIBOSOMAL_S7"/>
    <property type="match status" value="1"/>
</dbReference>
<dbReference type="GO" id="GO:0000049">
    <property type="term" value="F:tRNA binding"/>
    <property type="evidence" value="ECO:0007669"/>
    <property type="project" value="UniProtKB-UniRule"/>
</dbReference>
<evidence type="ECO:0000259" key="8">
    <source>
        <dbReference type="Pfam" id="PF00177"/>
    </source>
</evidence>
<comment type="subunit">
    <text evidence="6">Part of the 30S ribosomal subunit. Contacts proteins S9 and S11.</text>
</comment>